<keyword evidence="1" id="KW-1133">Transmembrane helix</keyword>
<feature type="transmembrane region" description="Helical" evidence="1">
    <location>
        <begin position="40"/>
        <end position="57"/>
    </location>
</feature>
<dbReference type="Proteomes" id="UP001501565">
    <property type="component" value="Unassembled WGS sequence"/>
</dbReference>
<gene>
    <name evidence="3" type="ORF">GCM10022277_31360</name>
</gene>
<dbReference type="RefSeq" id="WP_344799506.1">
    <property type="nucleotide sequence ID" value="NZ_BAABBN010000007.1"/>
</dbReference>
<accession>A0ABP7MZ83</accession>
<keyword evidence="1" id="KW-0812">Transmembrane</keyword>
<name>A0ABP7MZ83_9GAMM</name>
<dbReference type="EMBL" id="BAABBN010000007">
    <property type="protein sequence ID" value="GAA3932197.1"/>
    <property type="molecule type" value="Genomic_DNA"/>
</dbReference>
<evidence type="ECO:0000313" key="4">
    <source>
        <dbReference type="Proteomes" id="UP001501565"/>
    </source>
</evidence>
<dbReference type="Pfam" id="PF04892">
    <property type="entry name" value="VanZ"/>
    <property type="match status" value="1"/>
</dbReference>
<feature type="transmembrane region" description="Helical" evidence="1">
    <location>
        <begin position="7"/>
        <end position="28"/>
    </location>
</feature>
<organism evidence="3 4">
    <name type="scientific">Litoribacillus peritrichatus</name>
    <dbReference type="NCBI Taxonomy" id="718191"/>
    <lineage>
        <taxon>Bacteria</taxon>
        <taxon>Pseudomonadati</taxon>
        <taxon>Pseudomonadota</taxon>
        <taxon>Gammaproteobacteria</taxon>
        <taxon>Oceanospirillales</taxon>
        <taxon>Oceanospirillaceae</taxon>
        <taxon>Litoribacillus</taxon>
    </lineage>
</organism>
<proteinExistence type="predicted"/>
<dbReference type="PANTHER" id="PTHR28008">
    <property type="entry name" value="DOMAIN PROTEIN, PUTATIVE (AFU_ORTHOLOGUE AFUA_3G10980)-RELATED"/>
    <property type="match status" value="1"/>
</dbReference>
<sequence>MKNSLPLLFKFTFITALVFTAVVCLIPINHQGPVNHFDKIVHTATYLVLGLLAWLAYPATIQADSHVQKHTLHAFKYHFILLFIYGALIEIAQGMTEYRSFSWLDMLANTSGIALSALMIQVKSRFVSSTD</sequence>
<reference evidence="4" key="1">
    <citation type="journal article" date="2019" name="Int. J. Syst. Evol. Microbiol.">
        <title>The Global Catalogue of Microorganisms (GCM) 10K type strain sequencing project: providing services to taxonomists for standard genome sequencing and annotation.</title>
        <authorList>
            <consortium name="The Broad Institute Genomics Platform"/>
            <consortium name="The Broad Institute Genome Sequencing Center for Infectious Disease"/>
            <person name="Wu L."/>
            <person name="Ma J."/>
        </authorList>
    </citation>
    <scope>NUCLEOTIDE SEQUENCE [LARGE SCALE GENOMIC DNA]</scope>
    <source>
        <strain evidence="4">JCM 17551</strain>
    </source>
</reference>
<evidence type="ECO:0000259" key="2">
    <source>
        <dbReference type="Pfam" id="PF04892"/>
    </source>
</evidence>
<dbReference type="InterPro" id="IPR006976">
    <property type="entry name" value="VanZ-like"/>
</dbReference>
<comment type="caution">
    <text evidence="3">The sequence shown here is derived from an EMBL/GenBank/DDBJ whole genome shotgun (WGS) entry which is preliminary data.</text>
</comment>
<evidence type="ECO:0000313" key="3">
    <source>
        <dbReference type="EMBL" id="GAA3932197.1"/>
    </source>
</evidence>
<dbReference type="PANTHER" id="PTHR28008:SF1">
    <property type="entry name" value="DOMAIN PROTEIN, PUTATIVE (AFU_ORTHOLOGUE AFUA_3G10980)-RELATED"/>
    <property type="match status" value="1"/>
</dbReference>
<feature type="domain" description="VanZ-like" evidence="2">
    <location>
        <begin position="8"/>
        <end position="121"/>
    </location>
</feature>
<keyword evidence="1" id="KW-0472">Membrane</keyword>
<protein>
    <recommendedName>
        <fullName evidence="2">VanZ-like domain-containing protein</fullName>
    </recommendedName>
</protein>
<keyword evidence="4" id="KW-1185">Reference proteome</keyword>
<dbReference type="NCBIfam" id="NF037970">
    <property type="entry name" value="vanZ_1"/>
    <property type="match status" value="1"/>
</dbReference>
<feature type="transmembrane region" description="Helical" evidence="1">
    <location>
        <begin position="77"/>
        <end position="95"/>
    </location>
</feature>
<evidence type="ECO:0000256" key="1">
    <source>
        <dbReference type="SAM" id="Phobius"/>
    </source>
</evidence>